<keyword evidence="13" id="KW-1185">Reference proteome</keyword>
<dbReference type="CDD" id="cd18140">
    <property type="entry name" value="HLD_clamp_RFC"/>
    <property type="match status" value="1"/>
</dbReference>
<dbReference type="KEGG" id="cdep:91086535"/>
<comment type="subcellular location">
    <subcellularLocation>
        <location evidence="1">Nucleus</location>
    </subcellularLocation>
</comment>
<dbReference type="CDD" id="cd00009">
    <property type="entry name" value="AAA"/>
    <property type="match status" value="1"/>
</dbReference>
<evidence type="ECO:0000256" key="3">
    <source>
        <dbReference type="ARBA" id="ARBA00022741"/>
    </source>
</evidence>
<dbReference type="EMBL" id="CP143786">
    <property type="protein sequence ID" value="WVN87147.1"/>
    <property type="molecule type" value="Genomic_DNA"/>
</dbReference>
<dbReference type="RefSeq" id="XP_066067847.1">
    <property type="nucleotide sequence ID" value="XM_066211750.1"/>
</dbReference>
<evidence type="ECO:0000256" key="8">
    <source>
        <dbReference type="ARBA" id="ARBA00043975"/>
    </source>
</evidence>
<evidence type="ECO:0000256" key="2">
    <source>
        <dbReference type="ARBA" id="ARBA00022705"/>
    </source>
</evidence>
<evidence type="ECO:0000256" key="5">
    <source>
        <dbReference type="ARBA" id="ARBA00023125"/>
    </source>
</evidence>
<dbReference type="Pfam" id="PF25361">
    <property type="entry name" value="AAA_lid_RFC1"/>
    <property type="match status" value="1"/>
</dbReference>
<keyword evidence="5" id="KW-0238">DNA-binding</keyword>
<dbReference type="AlphaFoldDB" id="A0AAJ8JRQ2"/>
<sequence>MIEQPTNGLAFELTDVFDFDSDGHAQLSMRHDGSSSSSNALPVATSQSRGVSDGAVKVTRWGGASGERERRLLSTPSPDIDPAEYAMLEDETALVELEQEMAELDRTKEEKDRYNANQKNTEINGDFISTGIFDFDEPVASSSRINITPPPDTSNVASPIRSLGTVIATESTLVQPTKSCTLPPLLAAIANGGYVSFRRRWKPQIASIQAVRHDGDGSYTGELVTTPLHKLLAQVEELRSKEKAAKLQKQFDREHAQQTEKVQLATSLWVDKYRPKNFADLLGEDRVHRDVMKWLKEWDKCVFKRVLQGKKRYRDENTTFEYFDPLGRPRERVLLLSGPPGYGKTTLASIVAKHAGYKVLEINASDDRSYHTVQTRIKNAIDAGSGLGSEGKPTCVIVDEVDGAGSGEGGFVKALIRLIQDIPAKKKSNSPARPLRRPIICICNDLYAPALRLLRPYARIVRFRKPQAQSLVVRLREICTRENLESDTRSLNSLIEITSGDVRSCLNTLQFIKSRSNVVTEAAIRSSSVGLKDIGSTLQTAWNTLFIPLPTKKRRNKGIDDSHYLPRVVTIVQSCGDYDKLILGAFEHYPNLKPLDATLKNLNGVHGWLEFTDRLQGRVGAEQEWELMGYIPWGIGAWYAHLAAPANNSKLAEYPKADYDAFQTRNSNEEIATAFKANLPPILRCLFSATTTFTELIPLLIRVISPPLNPVNANIVKPAEKALLDRLVDLMIPLGLNFYKEKAENGQPMMRLEPPIDVFVHYEGKRAEDILISRFAARQLVSQAMEAELLRRRGVVKAETGSGTGAKGFVKAYGLKGSEITNTHVDKTLLPVTDFFGRTVAVIEEEVVGDSLLKAPPQKKFRAIYKFNEGSLSAVRRSIKMSALM</sequence>
<keyword evidence="2" id="KW-0235">DNA replication</keyword>
<dbReference type="InterPro" id="IPR003593">
    <property type="entry name" value="AAA+_ATPase"/>
</dbReference>
<evidence type="ECO:0000256" key="9">
    <source>
        <dbReference type="SAM" id="Coils"/>
    </source>
</evidence>
<dbReference type="SMART" id="SM00382">
    <property type="entry name" value="AAA"/>
    <property type="match status" value="1"/>
</dbReference>
<dbReference type="SUPFAM" id="SSF52540">
    <property type="entry name" value="P-loop containing nucleoside triphosphate hydrolases"/>
    <property type="match status" value="1"/>
</dbReference>
<protein>
    <recommendedName>
        <fullName evidence="11">AAA+ ATPase domain-containing protein</fullName>
    </recommendedName>
</protein>
<evidence type="ECO:0000313" key="13">
    <source>
        <dbReference type="Proteomes" id="UP000094043"/>
    </source>
</evidence>
<organism evidence="12 13">
    <name type="scientific">Cryptococcus depauperatus CBS 7841</name>
    <dbReference type="NCBI Taxonomy" id="1295531"/>
    <lineage>
        <taxon>Eukaryota</taxon>
        <taxon>Fungi</taxon>
        <taxon>Dikarya</taxon>
        <taxon>Basidiomycota</taxon>
        <taxon>Agaricomycotina</taxon>
        <taxon>Tremellomycetes</taxon>
        <taxon>Tremellales</taxon>
        <taxon>Cryptococcaceae</taxon>
        <taxon>Cryptococcus</taxon>
    </lineage>
</organism>
<dbReference type="PANTHER" id="PTHR46765:SF1">
    <property type="entry name" value="P-LOOP CONTAINING NUCLEOSIDE TRIPHOSPHATE HYDROLASES SUPERFAMILY PROTEIN"/>
    <property type="match status" value="1"/>
</dbReference>
<reference evidence="12" key="2">
    <citation type="journal article" date="2022" name="Elife">
        <title>Obligate sexual reproduction of a homothallic fungus closely related to the Cryptococcus pathogenic species complex.</title>
        <authorList>
            <person name="Passer A.R."/>
            <person name="Clancey S.A."/>
            <person name="Shea T."/>
            <person name="David-Palma M."/>
            <person name="Averette A.F."/>
            <person name="Boekhout T."/>
            <person name="Porcel B.M."/>
            <person name="Nowrousian M."/>
            <person name="Cuomo C.A."/>
            <person name="Sun S."/>
            <person name="Heitman J."/>
            <person name="Coelho M.A."/>
        </authorList>
    </citation>
    <scope>NUCLEOTIDE SEQUENCE</scope>
    <source>
        <strain evidence="12">CBS 7841</strain>
    </source>
</reference>
<dbReference type="GO" id="GO:0005634">
    <property type="term" value="C:nucleus"/>
    <property type="evidence" value="ECO:0007669"/>
    <property type="project" value="UniProtKB-SubCell"/>
</dbReference>
<dbReference type="GeneID" id="91086535"/>
<reference evidence="12" key="1">
    <citation type="submission" date="2016-06" db="EMBL/GenBank/DDBJ databases">
        <authorList>
            <person name="Cuomo C."/>
            <person name="Litvintseva A."/>
            <person name="Heitman J."/>
            <person name="Chen Y."/>
            <person name="Sun S."/>
            <person name="Springer D."/>
            <person name="Dromer F."/>
            <person name="Young S."/>
            <person name="Zeng Q."/>
            <person name="Chapman S."/>
            <person name="Gujja S."/>
            <person name="Saif S."/>
            <person name="Birren B."/>
        </authorList>
    </citation>
    <scope>NUCLEOTIDE SEQUENCE</scope>
    <source>
        <strain evidence="12">CBS 7841</strain>
    </source>
</reference>
<feature type="coiled-coil region" evidence="9">
    <location>
        <begin position="87"/>
        <end position="124"/>
    </location>
</feature>
<keyword evidence="9" id="KW-0175">Coiled coil</keyword>
<gene>
    <name evidence="12" type="ORF">L203_102323</name>
</gene>
<comment type="similarity">
    <text evidence="8">Belongs to the activator 1 small subunits family. CTF18 subfamily.</text>
</comment>
<evidence type="ECO:0000256" key="4">
    <source>
        <dbReference type="ARBA" id="ARBA00022840"/>
    </source>
</evidence>
<dbReference type="Gene3D" id="3.40.50.300">
    <property type="entry name" value="P-loop containing nucleotide triphosphate hydrolases"/>
    <property type="match status" value="1"/>
</dbReference>
<dbReference type="GO" id="GO:0006260">
    <property type="term" value="P:DNA replication"/>
    <property type="evidence" value="ECO:0007669"/>
    <property type="project" value="UniProtKB-KW"/>
</dbReference>
<name>A0AAJ8JRQ2_9TREE</name>
<dbReference type="Gene3D" id="1.10.8.60">
    <property type="match status" value="1"/>
</dbReference>
<dbReference type="InterPro" id="IPR053016">
    <property type="entry name" value="CTF18-RFC_complex"/>
</dbReference>
<evidence type="ECO:0000256" key="10">
    <source>
        <dbReference type="SAM" id="MobiDB-lite"/>
    </source>
</evidence>
<keyword evidence="6" id="KW-0539">Nucleus</keyword>
<dbReference type="PANTHER" id="PTHR46765">
    <property type="entry name" value="P-LOOP CONTAINING NUCLEOSIDE TRIPHOSPHATE HYDROLASES SUPERFAMILY PROTEIN"/>
    <property type="match status" value="1"/>
</dbReference>
<evidence type="ECO:0000256" key="6">
    <source>
        <dbReference type="ARBA" id="ARBA00023242"/>
    </source>
</evidence>
<dbReference type="GO" id="GO:0005524">
    <property type="term" value="F:ATP binding"/>
    <property type="evidence" value="ECO:0007669"/>
    <property type="project" value="UniProtKB-KW"/>
</dbReference>
<reference evidence="12" key="3">
    <citation type="submission" date="2024-01" db="EMBL/GenBank/DDBJ databases">
        <authorList>
            <person name="Coelho M.A."/>
            <person name="David-Palma M."/>
            <person name="Shea T."/>
            <person name="Sun S."/>
            <person name="Cuomo C.A."/>
            <person name="Heitman J."/>
        </authorList>
    </citation>
    <scope>NUCLEOTIDE SEQUENCE</scope>
    <source>
        <strain evidence="12">CBS 7841</strain>
    </source>
</reference>
<dbReference type="InterPro" id="IPR047854">
    <property type="entry name" value="RFC_lid"/>
</dbReference>
<evidence type="ECO:0000259" key="11">
    <source>
        <dbReference type="SMART" id="SM00382"/>
    </source>
</evidence>
<dbReference type="InterPro" id="IPR003959">
    <property type="entry name" value="ATPase_AAA_core"/>
</dbReference>
<proteinExistence type="inferred from homology"/>
<dbReference type="GO" id="GO:0016887">
    <property type="term" value="F:ATP hydrolysis activity"/>
    <property type="evidence" value="ECO:0007669"/>
    <property type="project" value="InterPro"/>
</dbReference>
<feature type="domain" description="AAA+ ATPase" evidence="11">
    <location>
        <begin position="330"/>
        <end position="466"/>
    </location>
</feature>
<feature type="region of interest" description="Disordered" evidence="10">
    <location>
        <begin position="27"/>
        <end position="82"/>
    </location>
</feature>
<dbReference type="Pfam" id="PF00004">
    <property type="entry name" value="AAA"/>
    <property type="match status" value="1"/>
</dbReference>
<feature type="compositionally biased region" description="Polar residues" evidence="10">
    <location>
        <begin position="34"/>
        <end position="50"/>
    </location>
</feature>
<evidence type="ECO:0000313" key="12">
    <source>
        <dbReference type="EMBL" id="WVN87147.1"/>
    </source>
</evidence>
<dbReference type="GO" id="GO:0003677">
    <property type="term" value="F:DNA binding"/>
    <property type="evidence" value="ECO:0007669"/>
    <property type="project" value="UniProtKB-KW"/>
</dbReference>
<keyword evidence="3" id="KW-0547">Nucleotide-binding</keyword>
<dbReference type="InterPro" id="IPR027417">
    <property type="entry name" value="P-loop_NTPase"/>
</dbReference>
<dbReference type="Proteomes" id="UP000094043">
    <property type="component" value="Chromosome 3"/>
</dbReference>
<keyword evidence="7" id="KW-0131">Cell cycle</keyword>
<keyword evidence="4" id="KW-0067">ATP-binding</keyword>
<evidence type="ECO:0000256" key="7">
    <source>
        <dbReference type="ARBA" id="ARBA00023306"/>
    </source>
</evidence>
<evidence type="ECO:0000256" key="1">
    <source>
        <dbReference type="ARBA" id="ARBA00004123"/>
    </source>
</evidence>
<accession>A0AAJ8JRQ2</accession>